<feature type="region of interest" description="Disordered" evidence="1">
    <location>
        <begin position="1"/>
        <end position="20"/>
    </location>
</feature>
<reference evidence="2" key="1">
    <citation type="journal article" date="2019" name="bioRxiv">
        <title>The Genome of the Zebra Mussel, Dreissena polymorpha: A Resource for Invasive Species Research.</title>
        <authorList>
            <person name="McCartney M.A."/>
            <person name="Auch B."/>
            <person name="Kono T."/>
            <person name="Mallez S."/>
            <person name="Zhang Y."/>
            <person name="Obille A."/>
            <person name="Becker A."/>
            <person name="Abrahante J.E."/>
            <person name="Garbe J."/>
            <person name="Badalamenti J.P."/>
            <person name="Herman A."/>
            <person name="Mangelson H."/>
            <person name="Liachko I."/>
            <person name="Sullivan S."/>
            <person name="Sone E.D."/>
            <person name="Koren S."/>
            <person name="Silverstein K.A.T."/>
            <person name="Beckman K.B."/>
            <person name="Gohl D.M."/>
        </authorList>
    </citation>
    <scope>NUCLEOTIDE SEQUENCE</scope>
    <source>
        <strain evidence="2">Duluth1</strain>
        <tissue evidence="2">Whole animal</tissue>
    </source>
</reference>
<evidence type="ECO:0000256" key="1">
    <source>
        <dbReference type="SAM" id="MobiDB-lite"/>
    </source>
</evidence>
<gene>
    <name evidence="2" type="ORF">DPMN_052935</name>
</gene>
<comment type="caution">
    <text evidence="2">The sequence shown here is derived from an EMBL/GenBank/DDBJ whole genome shotgun (WGS) entry which is preliminary data.</text>
</comment>
<organism evidence="2 3">
    <name type="scientific">Dreissena polymorpha</name>
    <name type="common">Zebra mussel</name>
    <name type="synonym">Mytilus polymorpha</name>
    <dbReference type="NCBI Taxonomy" id="45954"/>
    <lineage>
        <taxon>Eukaryota</taxon>
        <taxon>Metazoa</taxon>
        <taxon>Spiralia</taxon>
        <taxon>Lophotrochozoa</taxon>
        <taxon>Mollusca</taxon>
        <taxon>Bivalvia</taxon>
        <taxon>Autobranchia</taxon>
        <taxon>Heteroconchia</taxon>
        <taxon>Euheterodonta</taxon>
        <taxon>Imparidentia</taxon>
        <taxon>Neoheterodontei</taxon>
        <taxon>Myida</taxon>
        <taxon>Dreissenoidea</taxon>
        <taxon>Dreissenidae</taxon>
        <taxon>Dreissena</taxon>
    </lineage>
</organism>
<dbReference type="Proteomes" id="UP000828390">
    <property type="component" value="Unassembled WGS sequence"/>
</dbReference>
<evidence type="ECO:0000313" key="2">
    <source>
        <dbReference type="EMBL" id="KAH3727011.1"/>
    </source>
</evidence>
<name>A0A9D4CMS6_DREPO</name>
<feature type="compositionally biased region" description="Low complexity" evidence="1">
    <location>
        <begin position="33"/>
        <end position="44"/>
    </location>
</feature>
<proteinExistence type="predicted"/>
<dbReference type="EMBL" id="JAIWYP010000012">
    <property type="protein sequence ID" value="KAH3727011.1"/>
    <property type="molecule type" value="Genomic_DNA"/>
</dbReference>
<sequence length="56" mass="6234">MTKTNYVHGTAIRNDNRGQTLVNKSLSPANYQSCRSSMTSSSQSPKQLKVEETDDK</sequence>
<reference evidence="2" key="2">
    <citation type="submission" date="2020-11" db="EMBL/GenBank/DDBJ databases">
        <authorList>
            <person name="McCartney M.A."/>
            <person name="Auch B."/>
            <person name="Kono T."/>
            <person name="Mallez S."/>
            <person name="Becker A."/>
            <person name="Gohl D.M."/>
            <person name="Silverstein K.A.T."/>
            <person name="Koren S."/>
            <person name="Bechman K.B."/>
            <person name="Herman A."/>
            <person name="Abrahante J.E."/>
            <person name="Garbe J."/>
        </authorList>
    </citation>
    <scope>NUCLEOTIDE SEQUENCE</scope>
    <source>
        <strain evidence="2">Duluth1</strain>
        <tissue evidence="2">Whole animal</tissue>
    </source>
</reference>
<dbReference type="AlphaFoldDB" id="A0A9D4CMS6"/>
<accession>A0A9D4CMS6</accession>
<keyword evidence="3" id="KW-1185">Reference proteome</keyword>
<evidence type="ECO:0000313" key="3">
    <source>
        <dbReference type="Proteomes" id="UP000828390"/>
    </source>
</evidence>
<protein>
    <submittedName>
        <fullName evidence="2">Uncharacterized protein</fullName>
    </submittedName>
</protein>
<feature type="region of interest" description="Disordered" evidence="1">
    <location>
        <begin position="30"/>
        <end position="56"/>
    </location>
</feature>